<evidence type="ECO:0000256" key="1">
    <source>
        <dbReference type="SAM" id="MobiDB-lite"/>
    </source>
</evidence>
<proteinExistence type="predicted"/>
<protein>
    <recommendedName>
        <fullName evidence="5">Transmembrane protein</fullName>
    </recommendedName>
</protein>
<comment type="caution">
    <text evidence="3">The sequence shown here is derived from an EMBL/GenBank/DDBJ whole genome shotgun (WGS) entry which is preliminary data.</text>
</comment>
<evidence type="ECO:0008006" key="5">
    <source>
        <dbReference type="Google" id="ProtNLM"/>
    </source>
</evidence>
<keyword evidence="2" id="KW-0812">Transmembrane</keyword>
<name>A0AAV1XVL4_LUPLU</name>
<dbReference type="EMBL" id="CAXHTB010000018">
    <property type="protein sequence ID" value="CAL0325699.1"/>
    <property type="molecule type" value="Genomic_DNA"/>
</dbReference>
<evidence type="ECO:0000313" key="4">
    <source>
        <dbReference type="Proteomes" id="UP001497480"/>
    </source>
</evidence>
<keyword evidence="2" id="KW-0472">Membrane</keyword>
<dbReference type="AlphaFoldDB" id="A0AAV1XVL4"/>
<keyword evidence="4" id="KW-1185">Reference proteome</keyword>
<feature type="compositionally biased region" description="Low complexity" evidence="1">
    <location>
        <begin position="41"/>
        <end position="51"/>
    </location>
</feature>
<accession>A0AAV1XVL4</accession>
<feature type="region of interest" description="Disordered" evidence="1">
    <location>
        <begin position="35"/>
        <end position="105"/>
    </location>
</feature>
<keyword evidence="2" id="KW-1133">Transmembrane helix</keyword>
<reference evidence="3 4" key="1">
    <citation type="submission" date="2024-03" db="EMBL/GenBank/DDBJ databases">
        <authorList>
            <person name="Martinez-Hernandez J."/>
        </authorList>
    </citation>
    <scope>NUCLEOTIDE SEQUENCE [LARGE SCALE GENOMIC DNA]</scope>
</reference>
<gene>
    <name evidence="3" type="ORF">LLUT_LOCUS26759</name>
</gene>
<dbReference type="Proteomes" id="UP001497480">
    <property type="component" value="Unassembled WGS sequence"/>
</dbReference>
<evidence type="ECO:0000256" key="2">
    <source>
        <dbReference type="SAM" id="Phobius"/>
    </source>
</evidence>
<dbReference type="PANTHER" id="PTHR33564:SF11">
    <property type="entry name" value="OS06G0604600 PROTEIN"/>
    <property type="match status" value="1"/>
</dbReference>
<feature type="compositionally biased region" description="Basic and acidic residues" evidence="1">
    <location>
        <begin position="69"/>
        <end position="81"/>
    </location>
</feature>
<organism evidence="3 4">
    <name type="scientific">Lupinus luteus</name>
    <name type="common">European yellow lupine</name>
    <dbReference type="NCBI Taxonomy" id="3873"/>
    <lineage>
        <taxon>Eukaryota</taxon>
        <taxon>Viridiplantae</taxon>
        <taxon>Streptophyta</taxon>
        <taxon>Embryophyta</taxon>
        <taxon>Tracheophyta</taxon>
        <taxon>Spermatophyta</taxon>
        <taxon>Magnoliopsida</taxon>
        <taxon>eudicotyledons</taxon>
        <taxon>Gunneridae</taxon>
        <taxon>Pentapetalae</taxon>
        <taxon>rosids</taxon>
        <taxon>fabids</taxon>
        <taxon>Fabales</taxon>
        <taxon>Fabaceae</taxon>
        <taxon>Papilionoideae</taxon>
        <taxon>50 kb inversion clade</taxon>
        <taxon>genistoids sensu lato</taxon>
        <taxon>core genistoids</taxon>
        <taxon>Genisteae</taxon>
        <taxon>Lupinus</taxon>
    </lineage>
</organism>
<evidence type="ECO:0000313" key="3">
    <source>
        <dbReference type="EMBL" id="CAL0325699.1"/>
    </source>
</evidence>
<sequence>MSPMMSAHGVVFATAMAFSGTVILLALRLHKSFPVHETPHSSSPTLRSCLSSHERKKNKNNKRVQFAKEVVDSSKDSDDFRKQHKCLKSKSESKVQRNCNRGTEKRGIMASNRAALYNGILRDRGAQRLPYSF</sequence>
<feature type="transmembrane region" description="Helical" evidence="2">
    <location>
        <begin position="6"/>
        <end position="27"/>
    </location>
</feature>
<dbReference type="PANTHER" id="PTHR33564">
    <property type="entry name" value="TRANSMEMBRANE PROTEIN"/>
    <property type="match status" value="1"/>
</dbReference>